<evidence type="ECO:0000313" key="1">
    <source>
        <dbReference type="EMBL" id="MBE2997865.1"/>
    </source>
</evidence>
<proteinExistence type="predicted"/>
<organism evidence="1 2">
    <name type="scientific">Nocardiopsis coralli</name>
    <dbReference type="NCBI Taxonomy" id="2772213"/>
    <lineage>
        <taxon>Bacteria</taxon>
        <taxon>Bacillati</taxon>
        <taxon>Actinomycetota</taxon>
        <taxon>Actinomycetes</taxon>
        <taxon>Streptosporangiales</taxon>
        <taxon>Nocardiopsidaceae</taxon>
        <taxon>Nocardiopsis</taxon>
    </lineage>
</organism>
<keyword evidence="2" id="KW-1185">Reference proteome</keyword>
<sequence length="116" mass="12252">MSLMLMMIALLGAVVVLGGGSYALRRVVARLEQGPRPPRTAGRPAEAQVGGYVPAARSHDQLPDTVRHRALALIADGRREEAVRMVADRLRADHARARRIVADLGEPGAAGDPASG</sequence>
<comment type="caution">
    <text evidence="1">The sequence shown here is derived from an EMBL/GenBank/DDBJ whole genome shotgun (WGS) entry which is preliminary data.</text>
</comment>
<dbReference type="EMBL" id="JADBGI010000003">
    <property type="protein sequence ID" value="MBE2997865.1"/>
    <property type="molecule type" value="Genomic_DNA"/>
</dbReference>
<dbReference type="Proteomes" id="UP000806528">
    <property type="component" value="Unassembled WGS sequence"/>
</dbReference>
<gene>
    <name evidence="1" type="ORF">IDM40_03940</name>
</gene>
<name>A0ABR9P1Z4_9ACTN</name>
<reference evidence="1 2" key="1">
    <citation type="submission" date="2020-09" db="EMBL/GenBank/DDBJ databases">
        <title>Diversity and distribution of actinomycetes associated with coral in the coast of Hainan.</title>
        <authorList>
            <person name="Li F."/>
        </authorList>
    </citation>
    <scope>NUCLEOTIDE SEQUENCE [LARGE SCALE GENOMIC DNA]</scope>
    <source>
        <strain evidence="1 2">HNM0947</strain>
    </source>
</reference>
<accession>A0ABR9P1Z4</accession>
<protein>
    <submittedName>
        <fullName evidence="1">Uncharacterized protein</fullName>
    </submittedName>
</protein>
<evidence type="ECO:0000313" key="2">
    <source>
        <dbReference type="Proteomes" id="UP000806528"/>
    </source>
</evidence>
<dbReference type="RefSeq" id="WP_193120517.1">
    <property type="nucleotide sequence ID" value="NZ_JADBGI010000003.1"/>
</dbReference>